<name>A0ABS1MN48_9ACTN</name>
<sequence length="66" mass="7318">MNPPPPQQAPQPSTPRRRPYGSVRLPAPLVTATSEPRPGAAPAVRRWYGRRIPLPPLSITTLRRTD</sequence>
<proteinExistence type="predicted"/>
<gene>
    <name evidence="2" type="ORF">JK360_07280</name>
</gene>
<protein>
    <submittedName>
        <fullName evidence="2">Uncharacterized protein</fullName>
    </submittedName>
</protein>
<evidence type="ECO:0000313" key="3">
    <source>
        <dbReference type="Proteomes" id="UP000629371"/>
    </source>
</evidence>
<accession>A0ABS1MN48</accession>
<dbReference type="EMBL" id="JAERRI010000003">
    <property type="protein sequence ID" value="MBL1089196.1"/>
    <property type="molecule type" value="Genomic_DNA"/>
</dbReference>
<feature type="compositionally biased region" description="Pro residues" evidence="1">
    <location>
        <begin position="1"/>
        <end position="13"/>
    </location>
</feature>
<reference evidence="2 3" key="1">
    <citation type="submission" date="2021-01" db="EMBL/GenBank/DDBJ databases">
        <title>WGS of actinomycetes isolated from Thailand.</title>
        <authorList>
            <person name="Thawai C."/>
        </authorList>
    </citation>
    <scope>NUCLEOTIDE SEQUENCE [LARGE SCALE GENOMIC DNA]</scope>
    <source>
        <strain evidence="2 3">CH9-7</strain>
    </source>
</reference>
<evidence type="ECO:0000313" key="2">
    <source>
        <dbReference type="EMBL" id="MBL1089196.1"/>
    </source>
</evidence>
<comment type="caution">
    <text evidence="2">The sequence shown here is derived from an EMBL/GenBank/DDBJ whole genome shotgun (WGS) entry which is preliminary data.</text>
</comment>
<keyword evidence="3" id="KW-1185">Reference proteome</keyword>
<organism evidence="2 3">
    <name type="scientific">Streptomyces siderophoricus</name>
    <dbReference type="NCBI Taxonomy" id="2802281"/>
    <lineage>
        <taxon>Bacteria</taxon>
        <taxon>Bacillati</taxon>
        <taxon>Actinomycetota</taxon>
        <taxon>Actinomycetes</taxon>
        <taxon>Kitasatosporales</taxon>
        <taxon>Streptomycetaceae</taxon>
        <taxon>Streptomyces</taxon>
    </lineage>
</organism>
<evidence type="ECO:0000256" key="1">
    <source>
        <dbReference type="SAM" id="MobiDB-lite"/>
    </source>
</evidence>
<dbReference type="RefSeq" id="WP_201802150.1">
    <property type="nucleotide sequence ID" value="NZ_JAERRI010000003.1"/>
</dbReference>
<dbReference type="Proteomes" id="UP000629371">
    <property type="component" value="Unassembled WGS sequence"/>
</dbReference>
<feature type="region of interest" description="Disordered" evidence="1">
    <location>
        <begin position="1"/>
        <end position="23"/>
    </location>
</feature>